<dbReference type="GO" id="GO:0003723">
    <property type="term" value="F:RNA binding"/>
    <property type="evidence" value="ECO:0007669"/>
    <property type="project" value="UniProtKB-KW"/>
</dbReference>
<comment type="similarity">
    <text evidence="1 4">Belongs to the tRNA nucleotidyltransferase/poly(A) polymerase family.</text>
</comment>
<organism evidence="6 7">
    <name type="scientific">Hanseniaspora guilliermondii</name>
    <dbReference type="NCBI Taxonomy" id="56406"/>
    <lineage>
        <taxon>Eukaryota</taxon>
        <taxon>Fungi</taxon>
        <taxon>Dikarya</taxon>
        <taxon>Ascomycota</taxon>
        <taxon>Saccharomycotina</taxon>
        <taxon>Saccharomycetes</taxon>
        <taxon>Saccharomycodales</taxon>
        <taxon>Saccharomycodaceae</taxon>
        <taxon>Hanseniaspora</taxon>
    </lineage>
</organism>
<dbReference type="PANTHER" id="PTHR13734">
    <property type="entry name" value="TRNA-NUCLEOTIDYLTRANSFERASE"/>
    <property type="match status" value="1"/>
</dbReference>
<protein>
    <recommendedName>
        <fullName evidence="5">Poly A polymerase head domain-containing protein</fullName>
    </recommendedName>
</protein>
<dbReference type="GO" id="GO:0001680">
    <property type="term" value="P:tRNA 3'-terminal CCA addition"/>
    <property type="evidence" value="ECO:0007669"/>
    <property type="project" value="TreeGrafter"/>
</dbReference>
<dbReference type="CDD" id="cd05398">
    <property type="entry name" value="NT_ClassII-CCAase"/>
    <property type="match status" value="1"/>
</dbReference>
<evidence type="ECO:0000256" key="3">
    <source>
        <dbReference type="ARBA" id="ARBA00022884"/>
    </source>
</evidence>
<dbReference type="InterPro" id="IPR043519">
    <property type="entry name" value="NT_sf"/>
</dbReference>
<dbReference type="PANTHER" id="PTHR13734:SF5">
    <property type="entry name" value="CCA TRNA NUCLEOTIDYLTRANSFERASE, MITOCHONDRIAL"/>
    <property type="match status" value="1"/>
</dbReference>
<keyword evidence="3 4" id="KW-0694">RNA-binding</keyword>
<dbReference type="Proteomes" id="UP000183365">
    <property type="component" value="Unassembled WGS sequence"/>
</dbReference>
<evidence type="ECO:0000256" key="1">
    <source>
        <dbReference type="ARBA" id="ARBA00007265"/>
    </source>
</evidence>
<name>A0A1L0B0X3_9ASCO</name>
<dbReference type="GO" id="GO:0052929">
    <property type="term" value="F:ATP:3'-cytidine-cytidine-tRNA adenylyltransferase activity"/>
    <property type="evidence" value="ECO:0007669"/>
    <property type="project" value="TreeGrafter"/>
</dbReference>
<reference evidence="7" key="1">
    <citation type="submission" date="2016-11" db="EMBL/GenBank/DDBJ databases">
        <authorList>
            <person name="Guldener U."/>
        </authorList>
    </citation>
    <scope>NUCLEOTIDE SEQUENCE [LARGE SCALE GENOMIC DNA]</scope>
</reference>
<dbReference type="OrthoDB" id="3972813at2759"/>
<evidence type="ECO:0000256" key="2">
    <source>
        <dbReference type="ARBA" id="ARBA00022679"/>
    </source>
</evidence>
<keyword evidence="7" id="KW-1185">Reference proteome</keyword>
<dbReference type="Gene3D" id="1.10.3090.10">
    <property type="entry name" value="cca-adding enzyme, domain 2"/>
    <property type="match status" value="1"/>
</dbReference>
<evidence type="ECO:0000313" key="7">
    <source>
        <dbReference type="Proteomes" id="UP000183365"/>
    </source>
</evidence>
<dbReference type="AlphaFoldDB" id="A0A1L0B0X3"/>
<dbReference type="SUPFAM" id="SSF81301">
    <property type="entry name" value="Nucleotidyltransferase"/>
    <property type="match status" value="1"/>
</dbReference>
<dbReference type="EMBL" id="FQNF01000038">
    <property type="protein sequence ID" value="SGZ40058.1"/>
    <property type="molecule type" value="Genomic_DNA"/>
</dbReference>
<dbReference type="InterPro" id="IPR002646">
    <property type="entry name" value="PolA_pol_head_dom"/>
</dbReference>
<accession>A0A1L0B0X3</accession>
<dbReference type="Pfam" id="PF01743">
    <property type="entry name" value="PolyA_pol"/>
    <property type="match status" value="1"/>
</dbReference>
<proteinExistence type="inferred from homology"/>
<sequence length="545" mass="64500">MDYNKLSFTNFEFNFINLIKLYLNHHNTLNPNDIIICRIAGGWVRDKILNIPSNDIDIAIENKNVSGQLFLHQLIEFYKFNNYSNIFKFNELNNTNFIFKNIFNTGIHATRINPEKSKHLETAMASIFNHSIDFVSLRKEVYTNDNNRIPQIDVGTPLEDCLRRDCTINSLFYNINTGCLEDLSNLGLMDLQNGIIRTPLDPMKTFTDDPLRIFRLLRFKNKLNFKYHEDLIQCFKKNHDTLCGFIYKKVSRERVAIEVNKILSTNNIQICKDFLKDLEVFNFEKFLYSNNQNSYEDELNKIKQEGGKLNQKKNLLVDKVILSRRTLEYFENDLKSKVQFFVKTMETSNIRDLDMTIVCHAVLLSPLLNPRLQYSIKQNDMIFIKRDMELVLLSNGITKGKVKQIIALQELLCHEEYLKEFNNRASLCMFIKENMTDLKVYSIFMDILRIFFPDKYKAFINELLKNNVIGEENEDLDMKWDKENFNLKWNGKMIMGHLNKKPGAWMKEVITQEWVYLFENNIDVQDKDVDINDFIEWMNQKIHDN</sequence>
<evidence type="ECO:0000313" key="6">
    <source>
        <dbReference type="EMBL" id="SGZ40058.1"/>
    </source>
</evidence>
<dbReference type="SUPFAM" id="SSF81891">
    <property type="entry name" value="Poly A polymerase C-terminal region-like"/>
    <property type="match status" value="1"/>
</dbReference>
<keyword evidence="2 4" id="KW-0808">Transferase</keyword>
<gene>
    <name evidence="6" type="ORF">HGUI_02258</name>
</gene>
<dbReference type="Gene3D" id="3.30.460.10">
    <property type="entry name" value="Beta Polymerase, domain 2"/>
    <property type="match status" value="1"/>
</dbReference>
<evidence type="ECO:0000256" key="4">
    <source>
        <dbReference type="RuleBase" id="RU003953"/>
    </source>
</evidence>
<dbReference type="VEuPathDB" id="FungiDB:HGUI_02258"/>
<feature type="domain" description="Poly A polymerase head" evidence="5">
    <location>
        <begin position="37"/>
        <end position="197"/>
    </location>
</feature>
<evidence type="ECO:0000259" key="5">
    <source>
        <dbReference type="Pfam" id="PF01743"/>
    </source>
</evidence>
<dbReference type="GO" id="GO:0052927">
    <property type="term" value="F:CC tRNA cytidylyltransferase activity"/>
    <property type="evidence" value="ECO:0007669"/>
    <property type="project" value="TreeGrafter"/>
</dbReference>